<gene>
    <name evidence="2" type="ORF">FRE64_08405</name>
</gene>
<dbReference type="AlphaFoldDB" id="A0A5B8NKU8"/>
<dbReference type="Pfam" id="PF05685">
    <property type="entry name" value="Uma2"/>
    <property type="match status" value="1"/>
</dbReference>
<name>A0A5B8NKU8_9CHRO</name>
<dbReference type="RefSeq" id="WP_146295559.1">
    <property type="nucleotide sequence ID" value="NZ_CP042326.1"/>
</dbReference>
<dbReference type="InterPro" id="IPR008538">
    <property type="entry name" value="Uma2"/>
</dbReference>
<sequence length="223" mass="25703">MVTQLSQQIYTPTEYLELEAQADNRHEFINGEIVPMAGGTTNHNELITNLCVLLKPSLREQGRRLYSENVRLWIPAANVFTYPDVMILDGEPAYYGDNQTTVTNPVVIFEVLSDSTRDYDQGRKFNFYRTLETLQEYVLIDQETMAVMIYRRRTNKDWHLSLLEEATEVVKLDSVGVELTLQDWTILDINCKSKAVIAYFGKYGGVPQRLKDSPQSSSNWFFP</sequence>
<evidence type="ECO:0000259" key="1">
    <source>
        <dbReference type="Pfam" id="PF05685"/>
    </source>
</evidence>
<keyword evidence="2" id="KW-0255">Endonuclease</keyword>
<evidence type="ECO:0000313" key="2">
    <source>
        <dbReference type="EMBL" id="QDZ39963.1"/>
    </source>
</evidence>
<proteinExistence type="predicted"/>
<protein>
    <submittedName>
        <fullName evidence="2">Uma2 family endonuclease</fullName>
    </submittedName>
</protein>
<dbReference type="PANTHER" id="PTHR36558">
    <property type="entry name" value="GLR1098 PROTEIN"/>
    <property type="match status" value="1"/>
</dbReference>
<keyword evidence="2" id="KW-0540">Nuclease</keyword>
<organism evidence="2 3">
    <name type="scientific">Euhalothece natronophila Z-M001</name>
    <dbReference type="NCBI Taxonomy" id="522448"/>
    <lineage>
        <taxon>Bacteria</taxon>
        <taxon>Bacillati</taxon>
        <taxon>Cyanobacteriota</taxon>
        <taxon>Cyanophyceae</taxon>
        <taxon>Oscillatoriophycideae</taxon>
        <taxon>Chroococcales</taxon>
        <taxon>Halothecacae</taxon>
        <taxon>Halothece cluster</taxon>
        <taxon>Euhalothece</taxon>
    </lineage>
</organism>
<dbReference type="Gene3D" id="3.90.1570.10">
    <property type="entry name" value="tt1808, chain A"/>
    <property type="match status" value="1"/>
</dbReference>
<dbReference type="InterPro" id="IPR011335">
    <property type="entry name" value="Restrct_endonuc-II-like"/>
</dbReference>
<accession>A0A5B8NKU8</accession>
<feature type="domain" description="Putative restriction endonuclease" evidence="1">
    <location>
        <begin position="13"/>
        <end position="181"/>
    </location>
</feature>
<keyword evidence="2" id="KW-0378">Hydrolase</keyword>
<dbReference type="InterPro" id="IPR012296">
    <property type="entry name" value="Nuclease_put_TT1808"/>
</dbReference>
<dbReference type="SUPFAM" id="SSF52980">
    <property type="entry name" value="Restriction endonuclease-like"/>
    <property type="match status" value="1"/>
</dbReference>
<dbReference type="OrthoDB" id="424506at2"/>
<dbReference type="Proteomes" id="UP000318453">
    <property type="component" value="Chromosome"/>
</dbReference>
<dbReference type="GO" id="GO:0004519">
    <property type="term" value="F:endonuclease activity"/>
    <property type="evidence" value="ECO:0007669"/>
    <property type="project" value="UniProtKB-KW"/>
</dbReference>
<dbReference type="KEGG" id="enn:FRE64_08405"/>
<keyword evidence="3" id="KW-1185">Reference proteome</keyword>
<dbReference type="PANTHER" id="PTHR36558:SF1">
    <property type="entry name" value="RESTRICTION ENDONUCLEASE DOMAIN-CONTAINING PROTEIN-RELATED"/>
    <property type="match status" value="1"/>
</dbReference>
<evidence type="ECO:0000313" key="3">
    <source>
        <dbReference type="Proteomes" id="UP000318453"/>
    </source>
</evidence>
<dbReference type="EMBL" id="CP042326">
    <property type="protein sequence ID" value="QDZ39963.1"/>
    <property type="molecule type" value="Genomic_DNA"/>
</dbReference>
<dbReference type="CDD" id="cd06260">
    <property type="entry name" value="DUF820-like"/>
    <property type="match status" value="1"/>
</dbReference>
<reference evidence="2" key="1">
    <citation type="submission" date="2019-08" db="EMBL/GenBank/DDBJ databases">
        <title>Carotenoids and Carotenoid Binding Proteins in the Halophilic Cyanobacterium Euhalothece sp. ZM00.</title>
        <authorList>
            <person name="Cho S.M."/>
            <person name="Song J.Y."/>
            <person name="Park Y.-I."/>
        </authorList>
    </citation>
    <scope>NUCLEOTIDE SEQUENCE [LARGE SCALE GENOMIC DNA]</scope>
    <source>
        <strain evidence="2">Z-M001</strain>
    </source>
</reference>